<dbReference type="InterPro" id="IPR016024">
    <property type="entry name" value="ARM-type_fold"/>
</dbReference>
<organism evidence="2 3">
    <name type="scientific">Colletotrichum zoysiae</name>
    <dbReference type="NCBI Taxonomy" id="1216348"/>
    <lineage>
        <taxon>Eukaryota</taxon>
        <taxon>Fungi</taxon>
        <taxon>Dikarya</taxon>
        <taxon>Ascomycota</taxon>
        <taxon>Pezizomycotina</taxon>
        <taxon>Sordariomycetes</taxon>
        <taxon>Hypocreomycetidae</taxon>
        <taxon>Glomerellales</taxon>
        <taxon>Glomerellaceae</taxon>
        <taxon>Colletotrichum</taxon>
        <taxon>Colletotrichum graminicola species complex</taxon>
    </lineage>
</organism>
<feature type="region of interest" description="Disordered" evidence="1">
    <location>
        <begin position="513"/>
        <end position="537"/>
    </location>
</feature>
<sequence length="643" mass="72616">MDELPKPYSEKHYLLAQVLDTVHLSTGLSSQQYVDEKLPIVANMLNDLGYISASAQLHELQRQTVAGKKLQDLFYKFTQANGTPHAADMRNQDCDILGMVEFLPGENRIDRMSRLLLFLQDELDIWDPSDPHAEARFFRLDVIAKDATEEGIEGVPHIIEEIRGGGFHRVTDGLNKIRHTMEEVRRKRGYSALKMAEELSPESHQVLKQFDYTSTTVLTPEEQEPQTDDENTRSSQDGRTHDSDTGDSDEDEDEDEDDEDEDEDDEDEDDEDEDDEDEVGGDLEKRLNLPEERHASSPENSGFVNIGEGDKISTRSSCANGTDTATAAACKRMKHRNKTLLFNTAEMPGRNGKVVLEAGTILKASSKEELKTLVANNYPQTMPLIQKQNLERLYCLLATDRDNLVFRQPLRLIRDIEAPFTPAERNGVQKAQNPTVMRAKTLSSTTEISGIVKWKIESALIRYKLRKPPNWPLEKIGATLKAIKYLERYSLGDNTYSKHALLECLQSTIDSARHPTRTVSPSFDPEVPAADPDSGKETEEYLPMLSYPVATIVPPSRSSESEAPDTAYDNHEVQDPEEASIHSKNDQDNLPPISLQQTADNESQISTQKRDYERHMKVLCYEHKGDRPPNDSIQTGFKTDDRK</sequence>
<comment type="caution">
    <text evidence="2">The sequence shown here is derived from an EMBL/GenBank/DDBJ whole genome shotgun (WGS) entry which is preliminary data.</text>
</comment>
<feature type="region of interest" description="Disordered" evidence="1">
    <location>
        <begin position="218"/>
        <end position="321"/>
    </location>
</feature>
<dbReference type="SUPFAM" id="SSF48371">
    <property type="entry name" value="ARM repeat"/>
    <property type="match status" value="1"/>
</dbReference>
<proteinExistence type="predicted"/>
<accession>A0AAD9HBK4</accession>
<reference evidence="2" key="1">
    <citation type="submission" date="2021-06" db="EMBL/GenBank/DDBJ databases">
        <title>Comparative genomics, transcriptomics and evolutionary studies reveal genomic signatures of adaptation to plant cell wall in hemibiotrophic fungi.</title>
        <authorList>
            <consortium name="DOE Joint Genome Institute"/>
            <person name="Baroncelli R."/>
            <person name="Diaz J.F."/>
            <person name="Benocci T."/>
            <person name="Peng M."/>
            <person name="Battaglia E."/>
            <person name="Haridas S."/>
            <person name="Andreopoulos W."/>
            <person name="Labutti K."/>
            <person name="Pangilinan J."/>
            <person name="Floch G.L."/>
            <person name="Makela M.R."/>
            <person name="Henrissat B."/>
            <person name="Grigoriev I.V."/>
            <person name="Crouch J.A."/>
            <person name="De Vries R.P."/>
            <person name="Sukno S.A."/>
            <person name="Thon M.R."/>
        </authorList>
    </citation>
    <scope>NUCLEOTIDE SEQUENCE</scope>
    <source>
        <strain evidence="2">MAFF235873</strain>
    </source>
</reference>
<dbReference type="AlphaFoldDB" id="A0AAD9HBK4"/>
<protein>
    <submittedName>
        <fullName evidence="2">Uncharacterized protein</fullName>
    </submittedName>
</protein>
<evidence type="ECO:0000313" key="2">
    <source>
        <dbReference type="EMBL" id="KAK2025838.1"/>
    </source>
</evidence>
<feature type="compositionally biased region" description="Basic and acidic residues" evidence="1">
    <location>
        <begin position="282"/>
        <end position="296"/>
    </location>
</feature>
<name>A0AAD9HBK4_9PEZI</name>
<evidence type="ECO:0000313" key="3">
    <source>
        <dbReference type="Proteomes" id="UP001232148"/>
    </source>
</evidence>
<feature type="compositionally biased region" description="Basic and acidic residues" evidence="1">
    <location>
        <begin position="568"/>
        <end position="587"/>
    </location>
</feature>
<feature type="region of interest" description="Disordered" evidence="1">
    <location>
        <begin position="552"/>
        <end position="643"/>
    </location>
</feature>
<feature type="compositionally biased region" description="Polar residues" evidence="1">
    <location>
        <begin position="594"/>
        <end position="607"/>
    </location>
</feature>
<keyword evidence="3" id="KW-1185">Reference proteome</keyword>
<gene>
    <name evidence="2" type="ORF">LX32DRAFT_684953</name>
</gene>
<dbReference type="EMBL" id="MU842928">
    <property type="protein sequence ID" value="KAK2025838.1"/>
    <property type="molecule type" value="Genomic_DNA"/>
</dbReference>
<evidence type="ECO:0000256" key="1">
    <source>
        <dbReference type="SAM" id="MobiDB-lite"/>
    </source>
</evidence>
<feature type="compositionally biased region" description="Basic and acidic residues" evidence="1">
    <location>
        <begin position="608"/>
        <end position="629"/>
    </location>
</feature>
<dbReference type="Proteomes" id="UP001232148">
    <property type="component" value="Unassembled WGS sequence"/>
</dbReference>
<feature type="compositionally biased region" description="Basic and acidic residues" evidence="1">
    <location>
        <begin position="230"/>
        <end position="244"/>
    </location>
</feature>
<feature type="compositionally biased region" description="Acidic residues" evidence="1">
    <location>
        <begin position="245"/>
        <end position="281"/>
    </location>
</feature>